<organism evidence="1 2">
    <name type="scientific">Photorhabdus stackebrandtii</name>
    <dbReference type="NCBI Taxonomy" id="1123042"/>
    <lineage>
        <taxon>Bacteria</taxon>
        <taxon>Pseudomonadati</taxon>
        <taxon>Pseudomonadota</taxon>
        <taxon>Gammaproteobacteria</taxon>
        <taxon>Enterobacterales</taxon>
        <taxon>Morganellaceae</taxon>
        <taxon>Photorhabdus</taxon>
    </lineage>
</organism>
<reference evidence="1 2" key="1">
    <citation type="submission" date="2018-02" db="EMBL/GenBank/DDBJ databases">
        <authorList>
            <person name="Machado R.A."/>
        </authorList>
    </citation>
    <scope>NUCLEOTIDE SEQUENCE [LARGE SCALE GENOMIC DNA]</scope>
    <source>
        <strain evidence="1 2">DSM 23271</strain>
    </source>
</reference>
<accession>A0A7X5TJH9</accession>
<dbReference type="Proteomes" id="UP000547931">
    <property type="component" value="Unassembled WGS sequence"/>
</dbReference>
<evidence type="ECO:0000313" key="1">
    <source>
        <dbReference type="EMBL" id="NHB94970.1"/>
    </source>
</evidence>
<dbReference type="EMBL" id="PUJV01000001">
    <property type="protein sequence ID" value="NHB94970.1"/>
    <property type="molecule type" value="Genomic_DNA"/>
</dbReference>
<protein>
    <submittedName>
        <fullName evidence="1">Uncharacterized protein</fullName>
    </submittedName>
</protein>
<dbReference type="Gene3D" id="1.10.472.50">
    <property type="entry name" value="HD-domain/PDEase-like"/>
    <property type="match status" value="1"/>
</dbReference>
<sequence length="95" mass="11255">MKYANNPQQLLKKVIFMKHLNRYEMLFREFIYKEMNTDPAHDINHIMRIVQTSKRLCLQEKANSKVIIPVASYMIVILSPKITQTEGEIHKLLLI</sequence>
<comment type="caution">
    <text evidence="1">The sequence shown here is derived from an EMBL/GenBank/DDBJ whole genome shotgun (WGS) entry which is preliminary data.</text>
</comment>
<gene>
    <name evidence="1" type="ORF">C5470_00455</name>
</gene>
<proteinExistence type="predicted"/>
<evidence type="ECO:0000313" key="2">
    <source>
        <dbReference type="Proteomes" id="UP000547931"/>
    </source>
</evidence>
<dbReference type="SUPFAM" id="SSF109604">
    <property type="entry name" value="HD-domain/PDEase-like"/>
    <property type="match status" value="1"/>
</dbReference>
<dbReference type="AlphaFoldDB" id="A0A7X5TJH9"/>
<keyword evidence="2" id="KW-1185">Reference proteome</keyword>
<name>A0A7X5TJH9_9GAMM</name>